<evidence type="ECO:0000313" key="2">
    <source>
        <dbReference type="Proteomes" id="UP000265703"/>
    </source>
</evidence>
<gene>
    <name evidence="1" type="ORF">C1645_841328</name>
</gene>
<name>A0A397S0V9_9GLOM</name>
<keyword evidence="2" id="KW-1185">Reference proteome</keyword>
<feature type="non-terminal residue" evidence="1">
    <location>
        <position position="1"/>
    </location>
</feature>
<dbReference type="Proteomes" id="UP000265703">
    <property type="component" value="Unassembled WGS sequence"/>
</dbReference>
<organism evidence="1 2">
    <name type="scientific">Glomus cerebriforme</name>
    <dbReference type="NCBI Taxonomy" id="658196"/>
    <lineage>
        <taxon>Eukaryota</taxon>
        <taxon>Fungi</taxon>
        <taxon>Fungi incertae sedis</taxon>
        <taxon>Mucoromycota</taxon>
        <taxon>Glomeromycotina</taxon>
        <taxon>Glomeromycetes</taxon>
        <taxon>Glomerales</taxon>
        <taxon>Glomeraceae</taxon>
        <taxon>Glomus</taxon>
    </lineage>
</organism>
<dbReference type="EMBL" id="QKYT01001484">
    <property type="protein sequence ID" value="RIA79182.1"/>
    <property type="molecule type" value="Genomic_DNA"/>
</dbReference>
<proteinExistence type="predicted"/>
<sequence>FAPELGKLKHSALEIQDQKRNIQLWKQKWKYSALKIKMASGSFGGVNIHQKTC</sequence>
<evidence type="ECO:0000313" key="1">
    <source>
        <dbReference type="EMBL" id="RIA79182.1"/>
    </source>
</evidence>
<accession>A0A397S0V9</accession>
<dbReference type="AlphaFoldDB" id="A0A397S0V9"/>
<comment type="caution">
    <text evidence="1">The sequence shown here is derived from an EMBL/GenBank/DDBJ whole genome shotgun (WGS) entry which is preliminary data.</text>
</comment>
<reference evidence="1 2" key="1">
    <citation type="submission" date="2018-06" db="EMBL/GenBank/DDBJ databases">
        <title>Comparative genomics reveals the genomic features of Rhizophagus irregularis, R. cerebriforme, R. diaphanum and Gigaspora rosea, and their symbiotic lifestyle signature.</title>
        <authorList>
            <person name="Morin E."/>
            <person name="San Clemente H."/>
            <person name="Chen E.C.H."/>
            <person name="De La Providencia I."/>
            <person name="Hainaut M."/>
            <person name="Kuo A."/>
            <person name="Kohler A."/>
            <person name="Murat C."/>
            <person name="Tang N."/>
            <person name="Roy S."/>
            <person name="Loubradou J."/>
            <person name="Henrissat B."/>
            <person name="Grigoriev I.V."/>
            <person name="Corradi N."/>
            <person name="Roux C."/>
            <person name="Martin F.M."/>
        </authorList>
    </citation>
    <scope>NUCLEOTIDE SEQUENCE [LARGE SCALE GENOMIC DNA]</scope>
    <source>
        <strain evidence="1 2">DAOM 227022</strain>
    </source>
</reference>
<protein>
    <submittedName>
        <fullName evidence="1">Uncharacterized protein</fullName>
    </submittedName>
</protein>